<proteinExistence type="predicted"/>
<feature type="transmembrane region" description="Helical" evidence="1">
    <location>
        <begin position="64"/>
        <end position="83"/>
    </location>
</feature>
<dbReference type="EMBL" id="PGVA01000014">
    <property type="protein sequence ID" value="PLR84109.1"/>
    <property type="molecule type" value="Genomic_DNA"/>
</dbReference>
<accession>A0A2N5GNT4</accession>
<feature type="transmembrane region" description="Helical" evidence="1">
    <location>
        <begin position="103"/>
        <end position="121"/>
    </location>
</feature>
<evidence type="ECO:0000313" key="3">
    <source>
        <dbReference type="EMBL" id="PLR96245.1"/>
    </source>
</evidence>
<comment type="caution">
    <text evidence="2">The sequence shown here is derived from an EMBL/GenBank/DDBJ whole genome shotgun (WGS) entry which is preliminary data.</text>
</comment>
<evidence type="ECO:0000313" key="5">
    <source>
        <dbReference type="Proteomes" id="UP000235114"/>
    </source>
</evidence>
<reference evidence="3 5" key="2">
    <citation type="submission" date="2017-12" db="EMBL/GenBank/DDBJ databases">
        <title>Comparative Functional Genomics of Dry Heat Resistant strains isolated from the Viking Spacecraft.</title>
        <authorList>
            <person name="Seuylemezian A."/>
            <person name="Cooper K."/>
            <person name="Vaishampayan P."/>
        </authorList>
    </citation>
    <scope>NUCLEOTIDE SEQUENCE [LARGE SCALE GENOMIC DNA]</scope>
    <source>
        <strain evidence="3 5">ATCC 29669</strain>
    </source>
</reference>
<dbReference type="Pfam" id="PF11877">
    <property type="entry name" value="DUF3397"/>
    <property type="match status" value="1"/>
</dbReference>
<reference evidence="2 4" key="1">
    <citation type="submission" date="2017-11" db="EMBL/GenBank/DDBJ databases">
        <title>Comparitive Functional Genomics of Dry Heat Resistant strains isolated from the Viking Spacecraft.</title>
        <authorList>
            <person name="Seuylemezian A."/>
            <person name="Cooper K."/>
            <person name="Vaishampayan P."/>
        </authorList>
    </citation>
    <scope>NUCLEOTIDE SEQUENCE [LARGE SCALE GENOMIC DNA]</scope>
    <source>
        <strain evidence="2 4">M4.6</strain>
    </source>
</reference>
<name>A0A2N5GNT4_9BACI</name>
<organism evidence="2 4">
    <name type="scientific">Bacillus canaveralius</name>
    <dbReference type="NCBI Taxonomy" id="1403243"/>
    <lineage>
        <taxon>Bacteria</taxon>
        <taxon>Bacillati</taxon>
        <taxon>Bacillota</taxon>
        <taxon>Bacilli</taxon>
        <taxon>Bacillales</taxon>
        <taxon>Bacillaceae</taxon>
        <taxon>Bacillus</taxon>
    </lineage>
</organism>
<gene>
    <name evidence="2" type="ORF">CU635_07330</name>
    <name evidence="3" type="ORF">CVD25_12675</name>
</gene>
<keyword evidence="1" id="KW-0472">Membrane</keyword>
<protein>
    <submittedName>
        <fullName evidence="2">DUF3397 domain-containing protein</fullName>
    </submittedName>
</protein>
<dbReference type="OrthoDB" id="2353183at2"/>
<dbReference type="InterPro" id="IPR016945">
    <property type="entry name" value="UCP030092"/>
</dbReference>
<feature type="transmembrane region" description="Helical" evidence="1">
    <location>
        <begin position="6"/>
        <end position="26"/>
    </location>
</feature>
<sequence length="131" mass="15034">MESVFSFLIATFVTAPLLGYILVFVIAKQLTKNHRSSVQLAIDISTILLIISVHFLIVTIWDKSFLWIILLGMISIAIGFALLHWKIKHEINLASLFKGFWRFNFLLFFSAYILLIIFGLIQRVSIHISLP</sequence>
<dbReference type="AlphaFoldDB" id="A0A2N5GNT4"/>
<dbReference type="PIRSF" id="PIRSF030092">
    <property type="entry name" value="UCP030092"/>
    <property type="match status" value="1"/>
</dbReference>
<evidence type="ECO:0000256" key="1">
    <source>
        <dbReference type="SAM" id="Phobius"/>
    </source>
</evidence>
<keyword evidence="1" id="KW-1133">Transmembrane helix</keyword>
<dbReference type="InterPro" id="IPR024515">
    <property type="entry name" value="DUF3397"/>
</dbReference>
<dbReference type="Proteomes" id="UP000234951">
    <property type="component" value="Unassembled WGS sequence"/>
</dbReference>
<feature type="transmembrane region" description="Helical" evidence="1">
    <location>
        <begin position="38"/>
        <end position="58"/>
    </location>
</feature>
<evidence type="ECO:0000313" key="2">
    <source>
        <dbReference type="EMBL" id="PLR84109.1"/>
    </source>
</evidence>
<keyword evidence="1" id="KW-0812">Transmembrane</keyword>
<evidence type="ECO:0000313" key="4">
    <source>
        <dbReference type="Proteomes" id="UP000234951"/>
    </source>
</evidence>
<dbReference type="RefSeq" id="WP_101576517.1">
    <property type="nucleotide sequence ID" value="NZ_PGVA01000014.1"/>
</dbReference>
<keyword evidence="5" id="KW-1185">Reference proteome</keyword>
<dbReference type="EMBL" id="PGVD01000033">
    <property type="protein sequence ID" value="PLR96245.1"/>
    <property type="molecule type" value="Genomic_DNA"/>
</dbReference>
<dbReference type="Proteomes" id="UP000235114">
    <property type="component" value="Unassembled WGS sequence"/>
</dbReference>